<name>A0A8D8YQ33_9HEMI</name>
<proteinExistence type="predicted"/>
<accession>A0A8D8YQ33</accession>
<dbReference type="EMBL" id="HBUF01386876">
    <property type="protein sequence ID" value="CAG6732451.1"/>
    <property type="molecule type" value="Transcribed_RNA"/>
</dbReference>
<organism evidence="2">
    <name type="scientific">Cacopsylla melanoneura</name>
    <dbReference type="NCBI Taxonomy" id="428564"/>
    <lineage>
        <taxon>Eukaryota</taxon>
        <taxon>Metazoa</taxon>
        <taxon>Ecdysozoa</taxon>
        <taxon>Arthropoda</taxon>
        <taxon>Hexapoda</taxon>
        <taxon>Insecta</taxon>
        <taxon>Pterygota</taxon>
        <taxon>Neoptera</taxon>
        <taxon>Paraneoptera</taxon>
        <taxon>Hemiptera</taxon>
        <taxon>Sternorrhyncha</taxon>
        <taxon>Psylloidea</taxon>
        <taxon>Psyllidae</taxon>
        <taxon>Psyllinae</taxon>
        <taxon>Cacopsylla</taxon>
    </lineage>
</organism>
<evidence type="ECO:0000313" key="2">
    <source>
        <dbReference type="EMBL" id="CAG6732451.1"/>
    </source>
</evidence>
<feature type="transmembrane region" description="Helical" evidence="1">
    <location>
        <begin position="20"/>
        <end position="40"/>
    </location>
</feature>
<keyword evidence="1" id="KW-1133">Transmembrane helix</keyword>
<keyword evidence="1" id="KW-0812">Transmembrane</keyword>
<dbReference type="AlphaFoldDB" id="A0A8D8YQ33"/>
<reference evidence="2" key="1">
    <citation type="submission" date="2021-05" db="EMBL/GenBank/DDBJ databases">
        <authorList>
            <person name="Alioto T."/>
            <person name="Alioto T."/>
            <person name="Gomez Garrido J."/>
        </authorList>
    </citation>
    <scope>NUCLEOTIDE SEQUENCE</scope>
</reference>
<protein>
    <submittedName>
        <fullName evidence="2">Uncharacterized protein</fullName>
    </submittedName>
</protein>
<sequence>MWLSSGFLVLNTELNYTLFHVVLDTIVAIFCLMSFTFRAISTSNILPSQWCEYGQLFIEVLCETFLVQNFVTQSVVEFEHNRKYWQQFKLGQIFCQLHQSVQGH</sequence>
<keyword evidence="1" id="KW-0472">Membrane</keyword>
<evidence type="ECO:0000256" key="1">
    <source>
        <dbReference type="SAM" id="Phobius"/>
    </source>
</evidence>